<dbReference type="PANTHER" id="PTHR10948:SF23">
    <property type="entry name" value="TRANSPOSASE INSI FOR INSERTION SEQUENCE ELEMENT IS30A-RELATED"/>
    <property type="match status" value="1"/>
</dbReference>
<accession>A0A069CTS8</accession>
<dbReference type="PANTHER" id="PTHR10948">
    <property type="entry name" value="TRANSPOSASE"/>
    <property type="match status" value="1"/>
</dbReference>
<name>A0A069CTS8_WEIOS</name>
<dbReference type="EMBL" id="DF820488">
    <property type="protein sequence ID" value="GAK30767.1"/>
    <property type="molecule type" value="Genomic_DNA"/>
</dbReference>
<dbReference type="GO" id="GO:0005829">
    <property type="term" value="C:cytosol"/>
    <property type="evidence" value="ECO:0007669"/>
    <property type="project" value="TreeGrafter"/>
</dbReference>
<organism evidence="1 2">
    <name type="scientific">Weissella oryzae (strain DSM 25784 / JCM 18191 / LMG 30913 / SG25)</name>
    <dbReference type="NCBI Taxonomy" id="1329250"/>
    <lineage>
        <taxon>Bacteria</taxon>
        <taxon>Bacillati</taxon>
        <taxon>Bacillota</taxon>
        <taxon>Bacilli</taxon>
        <taxon>Lactobacillales</taxon>
        <taxon>Lactobacillaceae</taxon>
        <taxon>Weissella</taxon>
    </lineage>
</organism>
<dbReference type="AlphaFoldDB" id="A0A069CTS8"/>
<keyword evidence="2" id="KW-1185">Reference proteome</keyword>
<proteinExistence type="predicted"/>
<evidence type="ECO:0000313" key="2">
    <source>
        <dbReference type="Proteomes" id="UP000030643"/>
    </source>
</evidence>
<evidence type="ECO:0000313" key="1">
    <source>
        <dbReference type="EMBL" id="GAK30767.1"/>
    </source>
</evidence>
<sequence>MNMEDEKVPSPRQRRPKLNESERTMIEYLWNVERLSQSEIGRQLHRSQSIIARELQSGNTVDYSHLSRRELLNMPIHARIKYSAARGQYNSVQKAFRFGQGSKLTPELKKLIEHWINDEKWTPEQVSADIEDVLISQLQQLDNGLTEAKLRLKLIGIRKIIKLTANVTSHYDAKK</sequence>
<gene>
    <name evidence="1" type="ORF">WOSG25_050390</name>
</gene>
<dbReference type="InterPro" id="IPR051917">
    <property type="entry name" value="Transposase-Integrase"/>
</dbReference>
<protein>
    <submittedName>
        <fullName evidence="1">Transposase</fullName>
    </submittedName>
</protein>
<dbReference type="Proteomes" id="UP000030643">
    <property type="component" value="Unassembled WGS sequence"/>
</dbReference>
<dbReference type="eggNOG" id="COG2826">
    <property type="taxonomic scope" value="Bacteria"/>
</dbReference>
<dbReference type="GO" id="GO:0032196">
    <property type="term" value="P:transposition"/>
    <property type="evidence" value="ECO:0007669"/>
    <property type="project" value="TreeGrafter"/>
</dbReference>
<dbReference type="GO" id="GO:0004803">
    <property type="term" value="F:transposase activity"/>
    <property type="evidence" value="ECO:0007669"/>
    <property type="project" value="TreeGrafter"/>
</dbReference>
<reference evidence="2" key="1">
    <citation type="journal article" date="2014" name="Genome Announc.">
        <title>Draft genome sequence of Weissella oryzae SG25T, isolated from fermented rice grains.</title>
        <authorList>
            <person name="Tanizawa Y."/>
            <person name="Fujisawa T."/>
            <person name="Mochizuki T."/>
            <person name="Kaminuma E."/>
            <person name="Suzuki Y."/>
            <person name="Nakamura Y."/>
            <person name="Tohno M."/>
        </authorList>
    </citation>
    <scope>NUCLEOTIDE SEQUENCE [LARGE SCALE GENOMIC DNA]</scope>
    <source>
        <strain evidence="2">DSM 25784 / JCM 18191 / LMG 30913 / SG25</strain>
    </source>
</reference>